<dbReference type="RefSeq" id="WP_181568783.1">
    <property type="nucleotide sequence ID" value="NZ_CP059322.2"/>
</dbReference>
<keyword evidence="1" id="KW-0472">Membrane</keyword>
<dbReference type="AlphaFoldDB" id="A0A7L6B2X3"/>
<keyword evidence="1" id="KW-1133">Transmembrane helix</keyword>
<keyword evidence="1" id="KW-0812">Transmembrane</keyword>
<dbReference type="EMBL" id="CP059322">
    <property type="protein sequence ID" value="QLQ36267.1"/>
    <property type="molecule type" value="Genomic_DNA"/>
</dbReference>
<feature type="transmembrane region" description="Helical" evidence="1">
    <location>
        <begin position="68"/>
        <end position="88"/>
    </location>
</feature>
<feature type="transmembrane region" description="Helical" evidence="1">
    <location>
        <begin position="6"/>
        <end position="27"/>
    </location>
</feature>
<name>A0A7L6B2X3_9ACTN</name>
<reference evidence="3" key="1">
    <citation type="submission" date="2020-07" db="EMBL/GenBank/DDBJ databases">
        <title>A new Micromonospora strain with potent antibiotic activity isolated from the microbiome of a mid-Atlantic deep-sea sponge.</title>
        <authorList>
            <person name="Back C.R."/>
            <person name="Stennett H.L."/>
            <person name="Williams S.E."/>
            <person name="Wang L."/>
            <person name="Ojeda Gomez J."/>
            <person name="Abdulle O.M."/>
            <person name="Duffy T."/>
            <person name="Hendry K.R."/>
            <person name="Powell D."/>
            <person name="Stach J.E."/>
            <person name="Essex-Lopresti A.E."/>
            <person name="Willis C.L."/>
            <person name="Curnow P."/>
            <person name="Race P.R."/>
        </authorList>
    </citation>
    <scope>NUCLEOTIDE SEQUENCE [LARGE SCALE GENOMIC DNA]</scope>
    <source>
        <strain evidence="3">28ISP2-46</strain>
    </source>
</reference>
<feature type="transmembrane region" description="Helical" evidence="1">
    <location>
        <begin position="39"/>
        <end position="62"/>
    </location>
</feature>
<feature type="transmembrane region" description="Helical" evidence="1">
    <location>
        <begin position="108"/>
        <end position="131"/>
    </location>
</feature>
<evidence type="ECO:0008006" key="4">
    <source>
        <dbReference type="Google" id="ProtNLM"/>
    </source>
</evidence>
<accession>A0A7L6B2X3</accession>
<evidence type="ECO:0000256" key="1">
    <source>
        <dbReference type="SAM" id="Phobius"/>
    </source>
</evidence>
<organism evidence="2 3">
    <name type="scientific">Micromonospora robiginosa</name>
    <dbReference type="NCBI Taxonomy" id="2749844"/>
    <lineage>
        <taxon>Bacteria</taxon>
        <taxon>Bacillati</taxon>
        <taxon>Actinomycetota</taxon>
        <taxon>Actinomycetes</taxon>
        <taxon>Micromonosporales</taxon>
        <taxon>Micromonosporaceae</taxon>
        <taxon>Micromonospora</taxon>
    </lineage>
</organism>
<dbReference type="Proteomes" id="UP000510844">
    <property type="component" value="Chromosome"/>
</dbReference>
<evidence type="ECO:0000313" key="2">
    <source>
        <dbReference type="EMBL" id="QLQ36267.1"/>
    </source>
</evidence>
<feature type="transmembrane region" description="Helical" evidence="1">
    <location>
        <begin position="151"/>
        <end position="180"/>
    </location>
</feature>
<reference evidence="2 3" key="2">
    <citation type="journal article" date="2021" name="Mar. Drugs">
        <title>A New Micromonospora Strain with Antibiotic Activity Isolated from the Microbiome of a Mid-Atlantic Deep-Sea Sponge.</title>
        <authorList>
            <person name="Back C.R."/>
            <person name="Stennett H.L."/>
            <person name="Williams S.E."/>
            <person name="Wang L."/>
            <person name="Ojeda Gomez J."/>
            <person name="Abdulle O.M."/>
            <person name="Duffy T."/>
            <person name="Neal C."/>
            <person name="Mantell J."/>
            <person name="Jepson M.A."/>
            <person name="Hendry K.R."/>
            <person name="Powell D."/>
            <person name="Stach J.E.M."/>
            <person name="Essex-Lopresti A.E."/>
            <person name="Willis C.L."/>
            <person name="Curnow P."/>
            <person name="Race P.R."/>
        </authorList>
    </citation>
    <scope>NUCLEOTIDE SEQUENCE [LARGE SCALE GENOMIC DNA]</scope>
    <source>
        <strain evidence="2 3">28ISP2-46</strain>
    </source>
</reference>
<protein>
    <recommendedName>
        <fullName evidence="4">Cell wall anchor protein</fullName>
    </recommendedName>
</protein>
<dbReference type="KEGG" id="mfeu:H1D33_23525"/>
<feature type="transmembrane region" description="Helical" evidence="1">
    <location>
        <begin position="192"/>
        <end position="211"/>
    </location>
</feature>
<sequence>MTGATWAALAGLGAFHGLNPAMGWLFAVARGLQERRRAALLAALPPIAAGHLASVAVVAALVSATRSATAGTVVAVTGGLVLVGFGLWRLLSERHFRWAGMRLSAAQLTAWSFLMSAAHGAGLMLLPVLLAEPAVGGGPHAGHLAAAPAGALTGLAAAAVHTAAMLGVALVVALLVYEVLGVGVLRRAWFNVDRLWAGVLVAAGVVTLLGAT</sequence>
<keyword evidence="3" id="KW-1185">Reference proteome</keyword>
<evidence type="ECO:0000313" key="3">
    <source>
        <dbReference type="Proteomes" id="UP000510844"/>
    </source>
</evidence>
<proteinExistence type="predicted"/>
<gene>
    <name evidence="2" type="ORF">H1D33_23525</name>
</gene>